<evidence type="ECO:0000313" key="2">
    <source>
        <dbReference type="Proteomes" id="UP001595906"/>
    </source>
</evidence>
<comment type="caution">
    <text evidence="1">The sequence shown here is derived from an EMBL/GenBank/DDBJ whole genome shotgun (WGS) entry which is preliminary data.</text>
</comment>
<reference evidence="2" key="1">
    <citation type="journal article" date="2019" name="Int. J. Syst. Evol. Microbiol.">
        <title>The Global Catalogue of Microorganisms (GCM) 10K type strain sequencing project: providing services to taxonomists for standard genome sequencing and annotation.</title>
        <authorList>
            <consortium name="The Broad Institute Genomics Platform"/>
            <consortium name="The Broad Institute Genome Sequencing Center for Infectious Disease"/>
            <person name="Wu L."/>
            <person name="Ma J."/>
        </authorList>
    </citation>
    <scope>NUCLEOTIDE SEQUENCE [LARGE SCALE GENOMIC DNA]</scope>
    <source>
        <strain evidence="2">CECT 8010</strain>
    </source>
</reference>
<accession>A0ABV8PT51</accession>
<evidence type="ECO:0000313" key="1">
    <source>
        <dbReference type="EMBL" id="MFC4230420.1"/>
    </source>
</evidence>
<dbReference type="SUPFAM" id="SSF88723">
    <property type="entry name" value="PIN domain-like"/>
    <property type="match status" value="1"/>
</dbReference>
<keyword evidence="2" id="KW-1185">Reference proteome</keyword>
<dbReference type="RefSeq" id="WP_379011564.1">
    <property type="nucleotide sequence ID" value="NZ_JBHSDC010000002.1"/>
</dbReference>
<protein>
    <recommendedName>
        <fullName evidence="3">PIN domain-containing protein</fullName>
    </recommendedName>
</protein>
<gene>
    <name evidence="1" type="ORF">ACFOW1_00855</name>
</gene>
<proteinExistence type="predicted"/>
<evidence type="ECO:0008006" key="3">
    <source>
        <dbReference type="Google" id="ProtNLM"/>
    </source>
</evidence>
<sequence>MPQTNDNYFIDSNICLYLISEDLYKKEIAKNLLLPNSSFISIQVLSENINVLIKKFKQLSIDAITKHINLLIKYNNVVTIKPSDITSAILIKQNTSFSV</sequence>
<dbReference type="EMBL" id="JBHSDC010000002">
    <property type="protein sequence ID" value="MFC4230420.1"/>
    <property type="molecule type" value="Genomic_DNA"/>
</dbReference>
<organism evidence="1 2">
    <name type="scientific">Parasediminibacterium paludis</name>
    <dbReference type="NCBI Taxonomy" id="908966"/>
    <lineage>
        <taxon>Bacteria</taxon>
        <taxon>Pseudomonadati</taxon>
        <taxon>Bacteroidota</taxon>
        <taxon>Chitinophagia</taxon>
        <taxon>Chitinophagales</taxon>
        <taxon>Chitinophagaceae</taxon>
        <taxon>Parasediminibacterium</taxon>
    </lineage>
</organism>
<dbReference type="Proteomes" id="UP001595906">
    <property type="component" value="Unassembled WGS sequence"/>
</dbReference>
<dbReference type="InterPro" id="IPR029060">
    <property type="entry name" value="PIN-like_dom_sf"/>
</dbReference>
<name>A0ABV8PT51_9BACT</name>